<accession>A0A0A9EAC2</accession>
<reference evidence="1" key="2">
    <citation type="journal article" date="2015" name="Data Brief">
        <title>Shoot transcriptome of the giant reed, Arundo donax.</title>
        <authorList>
            <person name="Barrero R.A."/>
            <person name="Guerrero F.D."/>
            <person name="Moolhuijzen P."/>
            <person name="Goolsby J.A."/>
            <person name="Tidwell J."/>
            <person name="Bellgard S.E."/>
            <person name="Bellgard M.I."/>
        </authorList>
    </citation>
    <scope>NUCLEOTIDE SEQUENCE</scope>
    <source>
        <tissue evidence="1">Shoot tissue taken approximately 20 cm above the soil surface</tissue>
    </source>
</reference>
<organism evidence="1">
    <name type="scientific">Arundo donax</name>
    <name type="common">Giant reed</name>
    <name type="synonym">Donax arundinaceus</name>
    <dbReference type="NCBI Taxonomy" id="35708"/>
    <lineage>
        <taxon>Eukaryota</taxon>
        <taxon>Viridiplantae</taxon>
        <taxon>Streptophyta</taxon>
        <taxon>Embryophyta</taxon>
        <taxon>Tracheophyta</taxon>
        <taxon>Spermatophyta</taxon>
        <taxon>Magnoliopsida</taxon>
        <taxon>Liliopsida</taxon>
        <taxon>Poales</taxon>
        <taxon>Poaceae</taxon>
        <taxon>PACMAD clade</taxon>
        <taxon>Arundinoideae</taxon>
        <taxon>Arundineae</taxon>
        <taxon>Arundo</taxon>
    </lineage>
</organism>
<dbReference type="EMBL" id="GBRH01203030">
    <property type="protein sequence ID" value="JAD94865.1"/>
    <property type="molecule type" value="Transcribed_RNA"/>
</dbReference>
<sequence length="13" mass="1658">MRRRVRLTRCPLT</sequence>
<proteinExistence type="predicted"/>
<name>A0A0A9EAC2_ARUDO</name>
<reference evidence="1" key="1">
    <citation type="submission" date="2014-09" db="EMBL/GenBank/DDBJ databases">
        <authorList>
            <person name="Magalhaes I.L.F."/>
            <person name="Oliveira U."/>
            <person name="Santos F.R."/>
            <person name="Vidigal T.H.D.A."/>
            <person name="Brescovit A.D."/>
            <person name="Santos A.J."/>
        </authorList>
    </citation>
    <scope>NUCLEOTIDE SEQUENCE</scope>
    <source>
        <tissue evidence="1">Shoot tissue taken approximately 20 cm above the soil surface</tissue>
    </source>
</reference>
<protein>
    <submittedName>
        <fullName evidence="1">Uncharacterized protein</fullName>
    </submittedName>
</protein>
<evidence type="ECO:0000313" key="1">
    <source>
        <dbReference type="EMBL" id="JAD94865.1"/>
    </source>
</evidence>